<dbReference type="AlphaFoldDB" id="A0A0G0UBQ7"/>
<name>A0A0G0UBQ7_9BACT</name>
<organism evidence="1 2">
    <name type="scientific">Candidatus Curtissbacteria bacterium GW2011_GWA1_41_11</name>
    <dbReference type="NCBI Taxonomy" id="1618409"/>
    <lineage>
        <taxon>Bacteria</taxon>
        <taxon>Candidatus Curtissiibacteriota</taxon>
    </lineage>
</organism>
<evidence type="ECO:0000313" key="2">
    <source>
        <dbReference type="Proteomes" id="UP000034854"/>
    </source>
</evidence>
<protein>
    <submittedName>
        <fullName evidence="1">Uncharacterized protein</fullName>
    </submittedName>
</protein>
<evidence type="ECO:0000313" key="1">
    <source>
        <dbReference type="EMBL" id="KKR86414.1"/>
    </source>
</evidence>
<accession>A0A0G0UBQ7</accession>
<gene>
    <name evidence="1" type="ORF">UU34_C0015G0009</name>
</gene>
<dbReference type="EMBL" id="LCAG01000015">
    <property type="protein sequence ID" value="KKR86414.1"/>
    <property type="molecule type" value="Genomic_DNA"/>
</dbReference>
<sequence length="112" mass="12723">MTKILRQYKITLERVDSNSSTTVSDPDNLGLRTKLGGKPDWIQADEAPACPSCRQKMSFVGQIDSIEHESKHNLHSISAISPEQEYMFGDVGMIYVFFCFECGETKSVYQFY</sequence>
<dbReference type="Proteomes" id="UP000034854">
    <property type="component" value="Unassembled WGS sequence"/>
</dbReference>
<comment type="caution">
    <text evidence="1">The sequence shown here is derived from an EMBL/GenBank/DDBJ whole genome shotgun (WGS) entry which is preliminary data.</text>
</comment>
<reference evidence="1 2" key="1">
    <citation type="journal article" date="2015" name="Nature">
        <title>rRNA introns, odd ribosomes, and small enigmatic genomes across a large radiation of phyla.</title>
        <authorList>
            <person name="Brown C.T."/>
            <person name="Hug L.A."/>
            <person name="Thomas B.C."/>
            <person name="Sharon I."/>
            <person name="Castelle C.J."/>
            <person name="Singh A."/>
            <person name="Wilkins M.J."/>
            <person name="Williams K.H."/>
            <person name="Banfield J.F."/>
        </authorList>
    </citation>
    <scope>NUCLEOTIDE SEQUENCE [LARGE SCALE GENOMIC DNA]</scope>
</reference>
<dbReference type="Gene3D" id="2.30.320.10">
    <property type="entry name" value="YwqG-like"/>
    <property type="match status" value="1"/>
</dbReference>
<proteinExistence type="predicted"/>